<dbReference type="InterPro" id="IPR046453">
    <property type="entry name" value="GpA_ATPase"/>
</dbReference>
<dbReference type="InterPro" id="IPR046454">
    <property type="entry name" value="GpA_endonuclease"/>
</dbReference>
<dbReference type="RefSeq" id="WP_011487627.1">
    <property type="nucleotide sequence ID" value="NC_007951.1"/>
</dbReference>
<dbReference type="Proteomes" id="UP000001817">
    <property type="component" value="Chromosome 1"/>
</dbReference>
<dbReference type="OrthoDB" id="5181253at2"/>
<dbReference type="GO" id="GO:0006508">
    <property type="term" value="P:proteolysis"/>
    <property type="evidence" value="ECO:0007669"/>
    <property type="project" value="UniProtKB-KW"/>
</dbReference>
<keyword evidence="2" id="KW-0645">Protease</keyword>
<feature type="region of interest" description="Disordered" evidence="5">
    <location>
        <begin position="665"/>
        <end position="700"/>
    </location>
</feature>
<organism evidence="8 9">
    <name type="scientific">Paraburkholderia xenovorans (strain LB400)</name>
    <dbReference type="NCBI Taxonomy" id="266265"/>
    <lineage>
        <taxon>Bacteria</taxon>
        <taxon>Pseudomonadati</taxon>
        <taxon>Pseudomonadota</taxon>
        <taxon>Betaproteobacteria</taxon>
        <taxon>Burkholderiales</taxon>
        <taxon>Burkholderiaceae</taxon>
        <taxon>Paraburkholderia</taxon>
    </lineage>
</organism>
<accession>Q141S6</accession>
<keyword evidence="3" id="KW-0378">Hydrolase</keyword>
<feature type="compositionally biased region" description="Low complexity" evidence="5">
    <location>
        <begin position="665"/>
        <end position="687"/>
    </location>
</feature>
<dbReference type="PANTHER" id="PTHR33209">
    <property type="entry name" value="PROTEASE 4"/>
    <property type="match status" value="1"/>
</dbReference>
<feature type="compositionally biased region" description="Basic residues" evidence="5">
    <location>
        <begin position="690"/>
        <end position="700"/>
    </location>
</feature>
<dbReference type="KEGG" id="bxe:Bxe_A3066"/>
<comment type="similarity">
    <text evidence="1">Belongs to the peptidase S49 family.</text>
</comment>
<name>Q141S6_PARXL</name>
<dbReference type="STRING" id="266265.Bxe_A3066"/>
<dbReference type="PANTHER" id="PTHR33209:SF1">
    <property type="entry name" value="PEPTIDASE S49 DOMAIN-CONTAINING PROTEIN"/>
    <property type="match status" value="1"/>
</dbReference>
<evidence type="ECO:0000313" key="8">
    <source>
        <dbReference type="EMBL" id="ABE29913.1"/>
    </source>
</evidence>
<evidence type="ECO:0000259" key="7">
    <source>
        <dbReference type="Pfam" id="PF20454"/>
    </source>
</evidence>
<evidence type="ECO:0000259" key="6">
    <source>
        <dbReference type="Pfam" id="PF05876"/>
    </source>
</evidence>
<sequence>MLELEYADPYQVARESLSSLVPPERQTVAEYAVLYRHLSNQGGGYVGRWHHEKAPYLVGPMETLTRLDYLTTVVVGPGQSGKTEIAQNWLLKSVANDPADMLWYMQTDPGLESYVKSRINPMIDSHPEMAMRLGSRPIDDSLHFKRFDGMRVEFLSAAPNNVINKSAPRIVADEVDAYDKALGDVKTLLDVRRQTFQRQSMLLAMSHPDRARGLVPDRDWSEGIMAMYGDSDRRIWYWPCPHCGAWSSPVPIAARYMALHYDEKQTLDEIERNTRLICPVNGCLIEDRERRAMNVAAFRSPFGGWIGDGQEISQDGIVTGELVARKSAGFWIVGAMSPFILGGIGGLARAKVKAERELEVSGEDMALRQVTVKQLGFPYAATRGVGSIDANVLAERADSELKLGVVPEGVRFLVTGVDCQLAHFEWLTRGFGIDGESWVIDKGRIPGDPATSAEDWDQIINLIKRTYPLADGSGRAMPVRALGFDSYGQPGVTQQAYAAWRRWKKAGLTRLIGKISGRDAWTVIPTKGADKLAAPRLMVVYPDTSRKANRAASSGDVPVARFNPNLFKDDLAGQLQLAEPGKLYVHFPHALRSQEQPHVWFEQLTSETRTKNGGWEKSAAGRRNEALDLMVMTHMLAQLHGLNRISWDKPPSWAKPWDTNSSLVAVSTASTSPGSAGSTSSTAPQSAPREKKKSAVHRYR</sequence>
<dbReference type="InterPro" id="IPR027417">
    <property type="entry name" value="P-loop_NTPase"/>
</dbReference>
<evidence type="ECO:0000256" key="1">
    <source>
        <dbReference type="ARBA" id="ARBA00008683"/>
    </source>
</evidence>
<keyword evidence="4" id="KW-0720">Serine protease</keyword>
<dbReference type="GO" id="GO:0008236">
    <property type="term" value="F:serine-type peptidase activity"/>
    <property type="evidence" value="ECO:0007669"/>
    <property type="project" value="UniProtKB-KW"/>
</dbReference>
<evidence type="ECO:0000313" key="9">
    <source>
        <dbReference type="Proteomes" id="UP000001817"/>
    </source>
</evidence>
<feature type="domain" description="Terminase large subunit GpA endonuclease" evidence="7">
    <location>
        <begin position="328"/>
        <end position="647"/>
    </location>
</feature>
<dbReference type="PATRIC" id="fig|266265.5.peg.1420"/>
<evidence type="ECO:0000256" key="3">
    <source>
        <dbReference type="ARBA" id="ARBA00022801"/>
    </source>
</evidence>
<gene>
    <name evidence="8" type="ORF">Bxe_A3066</name>
</gene>
<feature type="domain" description="Phage terminase large subunit GpA ATPase" evidence="6">
    <location>
        <begin position="46"/>
        <end position="293"/>
    </location>
</feature>
<dbReference type="AlphaFoldDB" id="Q141S6"/>
<reference evidence="8 9" key="1">
    <citation type="journal article" date="2006" name="Proc. Natl. Acad. Sci. U.S.A.">
        <title>Burkholderia xenovorans LB400 harbors a multi-replicon, 9.73-Mbp genome shaped for versatility.</title>
        <authorList>
            <person name="Chain P.S."/>
            <person name="Denef V.J."/>
            <person name="Konstantinidis K.T."/>
            <person name="Vergez L.M."/>
            <person name="Agullo L."/>
            <person name="Reyes V.L."/>
            <person name="Hauser L."/>
            <person name="Cordova M."/>
            <person name="Gomez L."/>
            <person name="Gonzalez M."/>
            <person name="Land M."/>
            <person name="Lao V."/>
            <person name="Larimer F."/>
            <person name="LiPuma J.J."/>
            <person name="Mahenthiralingam E."/>
            <person name="Malfatti S.A."/>
            <person name="Marx C.J."/>
            <person name="Parnell J.J."/>
            <person name="Ramette A."/>
            <person name="Richardson P."/>
            <person name="Seeger M."/>
            <person name="Smith D."/>
            <person name="Spilker T."/>
            <person name="Sul W.J."/>
            <person name="Tsoi T.V."/>
            <person name="Ulrich L.E."/>
            <person name="Zhulin I.B."/>
            <person name="Tiedje J.M."/>
        </authorList>
    </citation>
    <scope>NUCLEOTIDE SEQUENCE [LARGE SCALE GENOMIC DNA]</scope>
    <source>
        <strain evidence="8 9">LB400</strain>
    </source>
</reference>
<evidence type="ECO:0000256" key="5">
    <source>
        <dbReference type="SAM" id="MobiDB-lite"/>
    </source>
</evidence>
<evidence type="ECO:0000256" key="4">
    <source>
        <dbReference type="ARBA" id="ARBA00022825"/>
    </source>
</evidence>
<dbReference type="Pfam" id="PF05876">
    <property type="entry name" value="GpA_ATPase"/>
    <property type="match status" value="1"/>
</dbReference>
<keyword evidence="9" id="KW-1185">Reference proteome</keyword>
<dbReference type="EMBL" id="CP000270">
    <property type="protein sequence ID" value="ABE29913.1"/>
    <property type="molecule type" value="Genomic_DNA"/>
</dbReference>
<dbReference type="Gene3D" id="3.40.50.300">
    <property type="entry name" value="P-loop containing nucleotide triphosphate hydrolases"/>
    <property type="match status" value="1"/>
</dbReference>
<dbReference type="GO" id="GO:0016887">
    <property type="term" value="F:ATP hydrolysis activity"/>
    <property type="evidence" value="ECO:0007669"/>
    <property type="project" value="InterPro"/>
</dbReference>
<protein>
    <submittedName>
        <fullName evidence="8">Phage terminase GpA</fullName>
    </submittedName>
</protein>
<dbReference type="Pfam" id="PF20454">
    <property type="entry name" value="GpA_nuclease"/>
    <property type="match status" value="1"/>
</dbReference>
<dbReference type="KEGG" id="bxb:DR64_746"/>
<evidence type="ECO:0000256" key="2">
    <source>
        <dbReference type="ARBA" id="ARBA00022670"/>
    </source>
</evidence>
<dbReference type="eggNOG" id="COG5525">
    <property type="taxonomic scope" value="Bacteria"/>
</dbReference>
<dbReference type="GO" id="GO:0004519">
    <property type="term" value="F:endonuclease activity"/>
    <property type="evidence" value="ECO:0007669"/>
    <property type="project" value="InterPro"/>
</dbReference>
<proteinExistence type="inferred from homology"/>